<proteinExistence type="predicted"/>
<sequence length="113" mass="13336">MRNYHLSSMLIEHLSEPPPRKKDESYSSWSDVPKTNDASLLQKKFYLENSMRYLGFENDHSHTKRLQRKIDVKLGRTLCGKESLFWKSIGFDQDGQQRSTQPHEFGFNQENLT</sequence>
<evidence type="ECO:0000256" key="1">
    <source>
        <dbReference type="SAM" id="MobiDB-lite"/>
    </source>
</evidence>
<dbReference type="OrthoDB" id="10511829at2759"/>
<organism evidence="2 3">
    <name type="scientific">Gossypium australe</name>
    <dbReference type="NCBI Taxonomy" id="47621"/>
    <lineage>
        <taxon>Eukaryota</taxon>
        <taxon>Viridiplantae</taxon>
        <taxon>Streptophyta</taxon>
        <taxon>Embryophyta</taxon>
        <taxon>Tracheophyta</taxon>
        <taxon>Spermatophyta</taxon>
        <taxon>Magnoliopsida</taxon>
        <taxon>eudicotyledons</taxon>
        <taxon>Gunneridae</taxon>
        <taxon>Pentapetalae</taxon>
        <taxon>rosids</taxon>
        <taxon>malvids</taxon>
        <taxon>Malvales</taxon>
        <taxon>Malvaceae</taxon>
        <taxon>Malvoideae</taxon>
        <taxon>Gossypium</taxon>
    </lineage>
</organism>
<dbReference type="Proteomes" id="UP000325315">
    <property type="component" value="Unassembled WGS sequence"/>
</dbReference>
<feature type="compositionally biased region" description="Basic and acidic residues" evidence="1">
    <location>
        <begin position="13"/>
        <end position="25"/>
    </location>
</feature>
<reference evidence="2" key="1">
    <citation type="submission" date="2019-08" db="EMBL/GenBank/DDBJ databases">
        <authorList>
            <person name="Liu F."/>
        </authorList>
    </citation>
    <scope>NUCLEOTIDE SEQUENCE [LARGE SCALE GENOMIC DNA]</scope>
    <source>
        <strain evidence="2">PA1801</strain>
        <tissue evidence="2">Leaf</tissue>
    </source>
</reference>
<protein>
    <submittedName>
        <fullName evidence="2">Uncharacterized protein</fullName>
    </submittedName>
</protein>
<evidence type="ECO:0000313" key="3">
    <source>
        <dbReference type="Proteomes" id="UP000325315"/>
    </source>
</evidence>
<comment type="caution">
    <text evidence="2">The sequence shown here is derived from an EMBL/GenBank/DDBJ whole genome shotgun (WGS) entry which is preliminary data.</text>
</comment>
<dbReference type="AlphaFoldDB" id="A0A5B6VJ37"/>
<feature type="region of interest" description="Disordered" evidence="1">
    <location>
        <begin position="1"/>
        <end position="34"/>
    </location>
</feature>
<dbReference type="EMBL" id="SMMG02000006">
    <property type="protein sequence ID" value="KAA3469064.1"/>
    <property type="molecule type" value="Genomic_DNA"/>
</dbReference>
<accession>A0A5B6VJ37</accession>
<keyword evidence="3" id="KW-1185">Reference proteome</keyword>
<evidence type="ECO:0000313" key="2">
    <source>
        <dbReference type="EMBL" id="KAA3469064.1"/>
    </source>
</evidence>
<feature type="region of interest" description="Disordered" evidence="1">
    <location>
        <begin position="94"/>
        <end position="113"/>
    </location>
</feature>
<gene>
    <name evidence="2" type="ORF">EPI10_014896</name>
</gene>
<name>A0A5B6VJ37_9ROSI</name>